<comment type="caution">
    <text evidence="3">The sequence shown here is derived from an EMBL/GenBank/DDBJ whole genome shotgun (WGS) entry which is preliminary data.</text>
</comment>
<feature type="transmembrane region" description="Helical" evidence="1">
    <location>
        <begin position="81"/>
        <end position="102"/>
    </location>
</feature>
<dbReference type="AlphaFoldDB" id="A0A9W8J910"/>
<proteinExistence type="predicted"/>
<keyword evidence="1" id="KW-1133">Transmembrane helix</keyword>
<dbReference type="Proteomes" id="UP001140091">
    <property type="component" value="Unassembled WGS sequence"/>
</dbReference>
<dbReference type="Pfam" id="PF20151">
    <property type="entry name" value="DUF6533"/>
    <property type="match status" value="1"/>
</dbReference>
<keyword evidence="4" id="KW-1185">Reference proteome</keyword>
<sequence length="352" mass="39698">MSTPEEAQAAFLALVEGYHATKYVLYLVRLSSKPSAGSKELRNNSTARFVMPGDFQVADFIHTFPDEVRLIWPTPLSIPKVLFLVVRYYAFINCVFALQYGLPIDMSPEGCHKNQWLIATEVSTMVMIVLAEAILLIRLYAFSGRDKRLFAFLIVQWLRAMYVLASSSTATRTLIKSVGHQDVELPVKNIVCIPAAAETRLFAVVFALFLAGVCVVMFTMLIILFLKYKSVNSSLVSVFFRDGAFYFVCLSAIATANLIVNVASAPAYKFLLSQPEANLHAILSTRMLLHLRSSLEHERNQGRSTYTRDAWTSVYDVSGSGSYPFKRKRRGTSPMRFNEWESRDTERTEFTS</sequence>
<dbReference type="OrthoDB" id="3193253at2759"/>
<feature type="non-terminal residue" evidence="3">
    <location>
        <position position="352"/>
    </location>
</feature>
<feature type="transmembrane region" description="Helical" evidence="1">
    <location>
        <begin position="201"/>
        <end position="226"/>
    </location>
</feature>
<evidence type="ECO:0000259" key="2">
    <source>
        <dbReference type="Pfam" id="PF20151"/>
    </source>
</evidence>
<gene>
    <name evidence="3" type="ORF">H1R20_g6721</name>
</gene>
<keyword evidence="1" id="KW-0812">Transmembrane</keyword>
<keyword evidence="1" id="KW-0472">Membrane</keyword>
<dbReference type="InterPro" id="IPR045340">
    <property type="entry name" value="DUF6533"/>
</dbReference>
<feature type="transmembrane region" description="Helical" evidence="1">
    <location>
        <begin position="238"/>
        <end position="260"/>
    </location>
</feature>
<feature type="domain" description="DUF6533" evidence="2">
    <location>
        <begin position="59"/>
        <end position="92"/>
    </location>
</feature>
<reference evidence="3" key="1">
    <citation type="submission" date="2022-06" db="EMBL/GenBank/DDBJ databases">
        <title>Genome Sequence of Candolleomyces eurysporus.</title>
        <authorList>
            <person name="Buettner E."/>
        </authorList>
    </citation>
    <scope>NUCLEOTIDE SEQUENCE</scope>
    <source>
        <strain evidence="3">VTCC 930004</strain>
    </source>
</reference>
<accession>A0A9W8J910</accession>
<protein>
    <recommendedName>
        <fullName evidence="2">DUF6533 domain-containing protein</fullName>
    </recommendedName>
</protein>
<feature type="transmembrane region" description="Helical" evidence="1">
    <location>
        <begin position="122"/>
        <end position="142"/>
    </location>
</feature>
<organism evidence="3 4">
    <name type="scientific">Candolleomyces eurysporus</name>
    <dbReference type="NCBI Taxonomy" id="2828524"/>
    <lineage>
        <taxon>Eukaryota</taxon>
        <taxon>Fungi</taxon>
        <taxon>Dikarya</taxon>
        <taxon>Basidiomycota</taxon>
        <taxon>Agaricomycotina</taxon>
        <taxon>Agaricomycetes</taxon>
        <taxon>Agaricomycetidae</taxon>
        <taxon>Agaricales</taxon>
        <taxon>Agaricineae</taxon>
        <taxon>Psathyrellaceae</taxon>
        <taxon>Candolleomyces</taxon>
    </lineage>
</organism>
<evidence type="ECO:0000313" key="4">
    <source>
        <dbReference type="Proteomes" id="UP001140091"/>
    </source>
</evidence>
<evidence type="ECO:0000313" key="3">
    <source>
        <dbReference type="EMBL" id="KAJ2930375.1"/>
    </source>
</evidence>
<evidence type="ECO:0000256" key="1">
    <source>
        <dbReference type="SAM" id="Phobius"/>
    </source>
</evidence>
<name>A0A9W8J910_9AGAR</name>
<dbReference type="EMBL" id="JANBPK010000844">
    <property type="protein sequence ID" value="KAJ2930375.1"/>
    <property type="molecule type" value="Genomic_DNA"/>
</dbReference>